<protein>
    <submittedName>
        <fullName evidence="1">Acylneuraminate cytidylyltransferase</fullName>
    </submittedName>
</protein>
<gene>
    <name evidence="1" type="ORF">E2R66_12430</name>
</gene>
<dbReference type="GO" id="GO:0016779">
    <property type="term" value="F:nucleotidyltransferase activity"/>
    <property type="evidence" value="ECO:0007669"/>
    <property type="project" value="UniProtKB-KW"/>
</dbReference>
<dbReference type="Pfam" id="PF02348">
    <property type="entry name" value="CTP_transf_3"/>
    <property type="match status" value="1"/>
</dbReference>
<dbReference type="GO" id="GO:0005829">
    <property type="term" value="C:cytosol"/>
    <property type="evidence" value="ECO:0007669"/>
    <property type="project" value="TreeGrafter"/>
</dbReference>
<keyword evidence="1" id="KW-0548">Nucleotidyltransferase</keyword>
<proteinExistence type="predicted"/>
<dbReference type="CDD" id="cd02518">
    <property type="entry name" value="GT2_SpsF"/>
    <property type="match status" value="1"/>
</dbReference>
<dbReference type="PANTHER" id="PTHR42866:SF1">
    <property type="entry name" value="SPORE COAT POLYSACCHARIDE BIOSYNTHESIS PROTEIN SPSF"/>
    <property type="match status" value="1"/>
</dbReference>
<dbReference type="OrthoDB" id="9815559at2"/>
<reference evidence="1 2" key="1">
    <citation type="journal article" date="2017" name="Int. J. Syst. Evol. Microbiol.">
        <title>Mucilaginibacterpsychrotolerans sp. nov., isolated from peatlands.</title>
        <authorList>
            <person name="Deng Y."/>
            <person name="Shen L."/>
            <person name="Xu B."/>
            <person name="Liu Y."/>
            <person name="Gu Z."/>
            <person name="Liu H."/>
            <person name="Zhou Y."/>
        </authorList>
    </citation>
    <scope>NUCLEOTIDE SEQUENCE [LARGE SCALE GENOMIC DNA]</scope>
    <source>
        <strain evidence="1 2">NH7-4</strain>
    </source>
</reference>
<organism evidence="1 2">
    <name type="scientific">Mucilaginibacter psychrotolerans</name>
    <dbReference type="NCBI Taxonomy" id="1524096"/>
    <lineage>
        <taxon>Bacteria</taxon>
        <taxon>Pseudomonadati</taxon>
        <taxon>Bacteroidota</taxon>
        <taxon>Sphingobacteriia</taxon>
        <taxon>Sphingobacteriales</taxon>
        <taxon>Sphingobacteriaceae</taxon>
        <taxon>Mucilaginibacter</taxon>
    </lineage>
</organism>
<dbReference type="Gene3D" id="3.90.550.10">
    <property type="entry name" value="Spore Coat Polysaccharide Biosynthesis Protein SpsA, Chain A"/>
    <property type="match status" value="1"/>
</dbReference>
<keyword evidence="2" id="KW-1185">Reference proteome</keyword>
<dbReference type="AlphaFoldDB" id="A0A4Y8SEB9"/>
<dbReference type="SUPFAM" id="SSF53448">
    <property type="entry name" value="Nucleotide-diphospho-sugar transferases"/>
    <property type="match status" value="1"/>
</dbReference>
<dbReference type="InterPro" id="IPR003329">
    <property type="entry name" value="Cytidylyl_trans"/>
</dbReference>
<keyword evidence="1" id="KW-0808">Transferase</keyword>
<evidence type="ECO:0000313" key="2">
    <source>
        <dbReference type="Proteomes" id="UP000297540"/>
    </source>
</evidence>
<name>A0A4Y8SEB9_9SPHI</name>
<comment type="caution">
    <text evidence="1">The sequence shown here is derived from an EMBL/GenBank/DDBJ whole genome shotgun (WGS) entry which is preliminary data.</text>
</comment>
<dbReference type="InterPro" id="IPR029044">
    <property type="entry name" value="Nucleotide-diphossugar_trans"/>
</dbReference>
<sequence length="275" mass="31070">MQDKIVIVIQARMGSSRLPGKVMLPILGQSLLARMIERLHMVKHPVTLVVATSVNEADDVIAQEAEALGVACYRGSENNLLDRHYQAALLLDATVVLKIPSDCPMIDPAAIDAALEYFFAAGSRFDYISNLHPATWPDGNDVEIMTMQCLTHAHQQATRQLELEHTTPYIWENPEQFRIGNIAWETGLDYSMSHRFTIDYQEDYEFIKAVFEALYPSKTEFPCADILNLLEQRPDIMAINSAYAGVNWYRHHLDELKTIDAGQTKTITPTQHSTH</sequence>
<dbReference type="Proteomes" id="UP000297540">
    <property type="component" value="Unassembled WGS sequence"/>
</dbReference>
<dbReference type="RefSeq" id="WP_133231359.1">
    <property type="nucleotide sequence ID" value="NZ_SOZE01000011.1"/>
</dbReference>
<evidence type="ECO:0000313" key="1">
    <source>
        <dbReference type="EMBL" id="TFF37238.1"/>
    </source>
</evidence>
<dbReference type="EMBL" id="SOZE01000011">
    <property type="protein sequence ID" value="TFF37238.1"/>
    <property type="molecule type" value="Genomic_DNA"/>
</dbReference>
<accession>A0A4Y8SEB9</accession>
<dbReference type="PANTHER" id="PTHR42866">
    <property type="entry name" value="3-DEOXY-MANNO-OCTULOSONATE CYTIDYLYLTRANSFERASE"/>
    <property type="match status" value="1"/>
</dbReference>